<proteinExistence type="predicted"/>
<evidence type="ECO:0000313" key="2">
    <source>
        <dbReference type="Proteomes" id="UP000811246"/>
    </source>
</evidence>
<organism evidence="1 2">
    <name type="scientific">Carya illinoinensis</name>
    <name type="common">Pecan</name>
    <dbReference type="NCBI Taxonomy" id="32201"/>
    <lineage>
        <taxon>Eukaryota</taxon>
        <taxon>Viridiplantae</taxon>
        <taxon>Streptophyta</taxon>
        <taxon>Embryophyta</taxon>
        <taxon>Tracheophyta</taxon>
        <taxon>Spermatophyta</taxon>
        <taxon>Magnoliopsida</taxon>
        <taxon>eudicotyledons</taxon>
        <taxon>Gunneridae</taxon>
        <taxon>Pentapetalae</taxon>
        <taxon>rosids</taxon>
        <taxon>fabids</taxon>
        <taxon>Fagales</taxon>
        <taxon>Juglandaceae</taxon>
        <taxon>Carya</taxon>
    </lineage>
</organism>
<dbReference type="AlphaFoldDB" id="A0A922EF21"/>
<name>A0A922EF21_CARIL</name>
<sequence length="113" mass="12930">MSAKRTLWNCTQKCSVTKLISFGDKSPLKSLMHVRCRSKDHGLPWITFLVCKELEFYKEFVEAYLLKRDPSFQVPHLCHGGLERLSVNTSFIQVKGNDAVASSKFCGLNSFLW</sequence>
<gene>
    <name evidence="1" type="ORF">I3842_08G119800</name>
</gene>
<evidence type="ECO:0000313" key="1">
    <source>
        <dbReference type="EMBL" id="KAG6700592.1"/>
    </source>
</evidence>
<reference evidence="1" key="1">
    <citation type="submission" date="2021-01" db="EMBL/GenBank/DDBJ databases">
        <authorList>
            <person name="Lovell J.T."/>
            <person name="Bentley N."/>
            <person name="Bhattarai G."/>
            <person name="Jenkins J.W."/>
            <person name="Sreedasyam A."/>
            <person name="Alarcon Y."/>
            <person name="Bock C."/>
            <person name="Boston L."/>
            <person name="Carlson J."/>
            <person name="Cervantes K."/>
            <person name="Clermont K."/>
            <person name="Krom N."/>
            <person name="Kubenka K."/>
            <person name="Mamidi S."/>
            <person name="Mattison C."/>
            <person name="Monteros M."/>
            <person name="Pisani C."/>
            <person name="Plott C."/>
            <person name="Rajasekar S."/>
            <person name="Rhein H.S."/>
            <person name="Rohla C."/>
            <person name="Song M."/>
            <person name="Hilaire R.S."/>
            <person name="Shu S."/>
            <person name="Wells L."/>
            <person name="Wang X."/>
            <person name="Webber J."/>
            <person name="Heerema R.J."/>
            <person name="Klein P."/>
            <person name="Conner P."/>
            <person name="Grauke L."/>
            <person name="Grimwood J."/>
            <person name="Schmutz J."/>
            <person name="Randall J.J."/>
        </authorList>
    </citation>
    <scope>NUCLEOTIDE SEQUENCE</scope>
    <source>
        <tissue evidence="1">Leaf</tissue>
    </source>
</reference>
<dbReference type="Proteomes" id="UP000811246">
    <property type="component" value="Chromosome 8"/>
</dbReference>
<accession>A0A922EF21</accession>
<dbReference type="EMBL" id="CM031832">
    <property type="protein sequence ID" value="KAG6700592.1"/>
    <property type="molecule type" value="Genomic_DNA"/>
</dbReference>
<comment type="caution">
    <text evidence="1">The sequence shown here is derived from an EMBL/GenBank/DDBJ whole genome shotgun (WGS) entry which is preliminary data.</text>
</comment>
<protein>
    <submittedName>
        <fullName evidence="1">Uncharacterized protein</fullName>
    </submittedName>
</protein>